<feature type="region of interest" description="Disordered" evidence="1">
    <location>
        <begin position="149"/>
        <end position="173"/>
    </location>
</feature>
<dbReference type="EMBL" id="CP104064">
    <property type="protein sequence ID" value="WAH35044.1"/>
    <property type="molecule type" value="Genomic_DNA"/>
</dbReference>
<evidence type="ECO:0000256" key="1">
    <source>
        <dbReference type="SAM" id="MobiDB-lite"/>
    </source>
</evidence>
<gene>
    <name evidence="2" type="ORF">NZD86_11965</name>
</gene>
<reference evidence="2" key="1">
    <citation type="submission" date="2022-08" db="EMBL/GenBank/DDBJ databases">
        <title>Alicyclobacillus dauci DSM2870, complete genome.</title>
        <authorList>
            <person name="Wang Q."/>
            <person name="Cai R."/>
            <person name="Wang Z."/>
        </authorList>
    </citation>
    <scope>NUCLEOTIDE SEQUENCE</scope>
    <source>
        <strain evidence="2">DSM 28700</strain>
    </source>
</reference>
<sequence length="173" mass="18812">MRMPYQPRIVNLNGYTTYHDEVRAHLGVDSGVLPDSDIDAPSVLPIAEGLVVSRVPDYDTLTDDNQSFMYAAAVAMIAAVLAPSMASRLKASEGDSDYKYTNQNVDWTERKKDLEAVSYGHMDLITTQTVVELPQLGLSGPTRSKAQQLAAQGESGFISPDSGDIALYPTNQE</sequence>
<accession>A0ABY6YWX1</accession>
<dbReference type="RefSeq" id="WP_268041866.1">
    <property type="nucleotide sequence ID" value="NZ_CP104064.1"/>
</dbReference>
<name>A0ABY6YWX1_9BACL</name>
<evidence type="ECO:0000313" key="3">
    <source>
        <dbReference type="Proteomes" id="UP001164803"/>
    </source>
</evidence>
<organism evidence="2 3">
    <name type="scientific">Alicyclobacillus dauci</name>
    <dbReference type="NCBI Taxonomy" id="1475485"/>
    <lineage>
        <taxon>Bacteria</taxon>
        <taxon>Bacillati</taxon>
        <taxon>Bacillota</taxon>
        <taxon>Bacilli</taxon>
        <taxon>Bacillales</taxon>
        <taxon>Alicyclobacillaceae</taxon>
        <taxon>Alicyclobacillus</taxon>
    </lineage>
</organism>
<dbReference type="Proteomes" id="UP001164803">
    <property type="component" value="Chromosome"/>
</dbReference>
<keyword evidence="3" id="KW-1185">Reference proteome</keyword>
<evidence type="ECO:0000313" key="2">
    <source>
        <dbReference type="EMBL" id="WAH35044.1"/>
    </source>
</evidence>
<proteinExistence type="predicted"/>
<protein>
    <submittedName>
        <fullName evidence="2">Uncharacterized protein</fullName>
    </submittedName>
</protein>